<keyword evidence="2" id="KW-1185">Reference proteome</keyword>
<gene>
    <name evidence="1" type="ORF">CEURO_LOCUS21998</name>
</gene>
<organism evidence="1 2">
    <name type="scientific">Cuscuta europaea</name>
    <name type="common">European dodder</name>
    <dbReference type="NCBI Taxonomy" id="41803"/>
    <lineage>
        <taxon>Eukaryota</taxon>
        <taxon>Viridiplantae</taxon>
        <taxon>Streptophyta</taxon>
        <taxon>Embryophyta</taxon>
        <taxon>Tracheophyta</taxon>
        <taxon>Spermatophyta</taxon>
        <taxon>Magnoliopsida</taxon>
        <taxon>eudicotyledons</taxon>
        <taxon>Gunneridae</taxon>
        <taxon>Pentapetalae</taxon>
        <taxon>asterids</taxon>
        <taxon>lamiids</taxon>
        <taxon>Solanales</taxon>
        <taxon>Convolvulaceae</taxon>
        <taxon>Cuscuteae</taxon>
        <taxon>Cuscuta</taxon>
        <taxon>Cuscuta subgen. Cuscuta</taxon>
    </lineage>
</organism>
<reference evidence="1" key="1">
    <citation type="submission" date="2022-07" db="EMBL/GenBank/DDBJ databases">
        <authorList>
            <person name="Macas J."/>
            <person name="Novak P."/>
            <person name="Neumann P."/>
        </authorList>
    </citation>
    <scope>NUCLEOTIDE SEQUENCE</scope>
</reference>
<comment type="caution">
    <text evidence="1">The sequence shown here is derived from an EMBL/GenBank/DDBJ whole genome shotgun (WGS) entry which is preliminary data.</text>
</comment>
<evidence type="ECO:0000313" key="1">
    <source>
        <dbReference type="EMBL" id="CAH9118566.1"/>
    </source>
</evidence>
<name>A0A9P0ZZG9_CUSEU</name>
<sequence>MGKTVNHGPTYHLLCVILQPGPHKSFLLGISTYAVAPHVWFLRMDTDFQRSISHFPFLPRFRGGADDGDGDGGFRDPNLDLGKIQTWTSRLRSFILSQNHFLFFLFTENQSISHDFFVEHQDHMNLLELVPTDGISVEFIRCSPEVQHLFREGFMAMGL</sequence>
<proteinExistence type="predicted"/>
<protein>
    <submittedName>
        <fullName evidence="1">Uncharacterized protein</fullName>
    </submittedName>
</protein>
<accession>A0A9P0ZZG9</accession>
<evidence type="ECO:0000313" key="2">
    <source>
        <dbReference type="Proteomes" id="UP001152484"/>
    </source>
</evidence>
<dbReference type="AlphaFoldDB" id="A0A9P0ZZG9"/>
<dbReference type="EMBL" id="CAMAPE010000077">
    <property type="protein sequence ID" value="CAH9118566.1"/>
    <property type="molecule type" value="Genomic_DNA"/>
</dbReference>
<dbReference type="Proteomes" id="UP001152484">
    <property type="component" value="Unassembled WGS sequence"/>
</dbReference>